<evidence type="ECO:0000256" key="6">
    <source>
        <dbReference type="ARBA" id="ARBA00023033"/>
    </source>
</evidence>
<dbReference type="CDD" id="cd11029">
    <property type="entry name" value="CYP107-like"/>
    <property type="match status" value="1"/>
</dbReference>
<dbReference type="AlphaFoldDB" id="S4WDU6"/>
<dbReference type="Pfam" id="PF00067">
    <property type="entry name" value="p450"/>
    <property type="match status" value="1"/>
</dbReference>
<dbReference type="InterPro" id="IPR002397">
    <property type="entry name" value="Cyt_P450_B"/>
</dbReference>
<accession>S4WDU6</accession>
<dbReference type="InterPro" id="IPR001128">
    <property type="entry name" value="Cyt_P450"/>
</dbReference>
<keyword evidence="2 7" id="KW-0349">Heme</keyword>
<name>S4WDU6_9ACTN</name>
<evidence type="ECO:0000313" key="8">
    <source>
        <dbReference type="EMBL" id="AGO97144.1"/>
    </source>
</evidence>
<dbReference type="PROSITE" id="PS00086">
    <property type="entry name" value="CYTOCHROME_P450"/>
    <property type="match status" value="1"/>
</dbReference>
<dbReference type="GO" id="GO:0020037">
    <property type="term" value="F:heme binding"/>
    <property type="evidence" value="ECO:0007669"/>
    <property type="project" value="InterPro"/>
</dbReference>
<protein>
    <submittedName>
        <fullName evidence="8">Cytochrome P450</fullName>
    </submittedName>
</protein>
<dbReference type="InterPro" id="IPR017972">
    <property type="entry name" value="Cyt_P450_CS"/>
</dbReference>
<dbReference type="GO" id="GO:0016705">
    <property type="term" value="F:oxidoreductase activity, acting on paired donors, with incorporation or reduction of molecular oxygen"/>
    <property type="evidence" value="ECO:0007669"/>
    <property type="project" value="InterPro"/>
</dbReference>
<evidence type="ECO:0000256" key="4">
    <source>
        <dbReference type="ARBA" id="ARBA00023002"/>
    </source>
</evidence>
<dbReference type="InterPro" id="IPR036396">
    <property type="entry name" value="Cyt_P450_sf"/>
</dbReference>
<reference evidence="8" key="1">
    <citation type="journal article" date="2013" name="J. Am. Chem. Soc.">
        <title>Structures and comparative characterization of biosynthetic gene clusters for cyanosporasides, enediyne-derived natural products from marine actinomycetes.</title>
        <authorList>
            <person name="Lane A.L."/>
            <person name="Nam S.J."/>
            <person name="Fukuda T."/>
            <person name="Yamanaka K."/>
            <person name="Kauffman C.A."/>
            <person name="Jensen P.R."/>
            <person name="Fenical W."/>
            <person name="Moore B.S."/>
        </authorList>
    </citation>
    <scope>NUCLEOTIDE SEQUENCE</scope>
    <source>
        <strain evidence="8">CNT-179</strain>
    </source>
</reference>
<keyword evidence="3 7" id="KW-0479">Metal-binding</keyword>
<organism evidence="8">
    <name type="scientific">Streptomyces sp. CNT-179</name>
    <dbReference type="NCBI Taxonomy" id="1338663"/>
    <lineage>
        <taxon>Bacteria</taxon>
        <taxon>Bacillati</taxon>
        <taxon>Actinomycetota</taxon>
        <taxon>Actinomycetes</taxon>
        <taxon>Kitasatosporales</taxon>
        <taxon>Streptomycetaceae</taxon>
        <taxon>Streptomyces</taxon>
    </lineage>
</organism>
<evidence type="ECO:0000256" key="7">
    <source>
        <dbReference type="RuleBase" id="RU000461"/>
    </source>
</evidence>
<dbReference type="Gene3D" id="1.10.630.10">
    <property type="entry name" value="Cytochrome P450"/>
    <property type="match status" value="1"/>
</dbReference>
<keyword evidence="4 7" id="KW-0560">Oxidoreductase</keyword>
<dbReference type="PRINTS" id="PR00359">
    <property type="entry name" value="BP450"/>
</dbReference>
<dbReference type="GO" id="GO:0005506">
    <property type="term" value="F:iron ion binding"/>
    <property type="evidence" value="ECO:0007669"/>
    <property type="project" value="InterPro"/>
</dbReference>
<dbReference type="EMBL" id="KC863954">
    <property type="protein sequence ID" value="AGO97144.1"/>
    <property type="molecule type" value="Genomic_DNA"/>
</dbReference>
<dbReference type="GO" id="GO:0004497">
    <property type="term" value="F:monooxygenase activity"/>
    <property type="evidence" value="ECO:0007669"/>
    <property type="project" value="UniProtKB-KW"/>
</dbReference>
<dbReference type="SUPFAM" id="SSF48264">
    <property type="entry name" value="Cytochrome P450"/>
    <property type="match status" value="1"/>
</dbReference>
<keyword evidence="6 7" id="KW-0503">Monooxygenase</keyword>
<dbReference type="FunFam" id="1.10.630.10:FF:000018">
    <property type="entry name" value="Cytochrome P450 monooxygenase"/>
    <property type="match status" value="1"/>
</dbReference>
<keyword evidence="5 7" id="KW-0408">Iron</keyword>
<dbReference type="PANTHER" id="PTHR46696">
    <property type="entry name" value="P450, PUTATIVE (EUROFUNG)-RELATED"/>
    <property type="match status" value="1"/>
</dbReference>
<comment type="similarity">
    <text evidence="1 7">Belongs to the cytochrome P450 family.</text>
</comment>
<evidence type="ECO:0000256" key="1">
    <source>
        <dbReference type="ARBA" id="ARBA00010617"/>
    </source>
</evidence>
<sequence>MPMTATPSATHDVINLLDPVWSSDPRALVDRLARTGGSAPALFADGFEVTLFADDADVRTILSDHRFVVDPAHVREGGAAHSKSELLESMGITPDLAAYVTESILGMDGADHTRLRKLVSRSFTVRRVNELRPKVRRITDDLLARLPDHVEDGAVDLLEHFAYPLPITVICDLVGVPEEDRPIWREWSRTLQGFDPTRPERMNTVLGAMIDHIKEMIARRRVEPEDTLLDALIRERDEEGGRLGEAELITLVFTLVIAGHETTAHLLTNGTHALLTHRDQWDLLRSDPELLPAAVHEMLRWCGVALFTQLRYAAEDIELQGGRLAAGDRVVAVIAGANRDPNVHPDPHRFDITRHHGRPGEAHVGFGHGIHYCLGAALARQEGQVAFGSLIRAYPDLTLAPGREPERVPSPGAKRFKDLYVRL</sequence>
<proteinExistence type="inferred from homology"/>
<evidence type="ECO:0000256" key="3">
    <source>
        <dbReference type="ARBA" id="ARBA00022723"/>
    </source>
</evidence>
<evidence type="ECO:0000256" key="2">
    <source>
        <dbReference type="ARBA" id="ARBA00022617"/>
    </source>
</evidence>
<dbReference type="PANTHER" id="PTHR46696:SF1">
    <property type="entry name" value="CYTOCHROME P450 YJIB-RELATED"/>
    <property type="match status" value="1"/>
</dbReference>
<evidence type="ECO:0000256" key="5">
    <source>
        <dbReference type="ARBA" id="ARBA00023004"/>
    </source>
</evidence>